<organism evidence="17">
    <name type="scientific">Rhinophis philippinus</name>
    <dbReference type="NCBI Taxonomy" id="196471"/>
    <lineage>
        <taxon>Eukaryota</taxon>
        <taxon>Metazoa</taxon>
        <taxon>Chordata</taxon>
        <taxon>Craniata</taxon>
        <taxon>Vertebrata</taxon>
        <taxon>Euteleostomi</taxon>
        <taxon>Lepidosauria</taxon>
        <taxon>Squamata</taxon>
        <taxon>Bifurcata</taxon>
        <taxon>Unidentata</taxon>
        <taxon>Episquamata</taxon>
        <taxon>Toxicofera</taxon>
        <taxon>Serpentes</taxon>
        <taxon>Henophidia</taxon>
        <taxon>Uropeltidae</taxon>
        <taxon>Rhinophis</taxon>
    </lineage>
</organism>
<keyword evidence="7 16" id="KW-0812">Transmembrane</keyword>
<evidence type="ECO:0000256" key="11">
    <source>
        <dbReference type="ARBA" id="ARBA00023027"/>
    </source>
</evidence>
<evidence type="ECO:0000256" key="12">
    <source>
        <dbReference type="ARBA" id="ARBA00023128"/>
    </source>
</evidence>
<feature type="transmembrane region" description="Helical" evidence="16">
    <location>
        <begin position="30"/>
        <end position="49"/>
    </location>
</feature>
<evidence type="ECO:0000256" key="5">
    <source>
        <dbReference type="ARBA" id="ARBA00022448"/>
    </source>
</evidence>
<evidence type="ECO:0000256" key="15">
    <source>
        <dbReference type="ARBA" id="ARBA00049551"/>
    </source>
</evidence>
<evidence type="ECO:0000256" key="8">
    <source>
        <dbReference type="ARBA" id="ARBA00022967"/>
    </source>
</evidence>
<comment type="catalytic activity">
    <reaction evidence="15">
        <text>a ubiquinone + NADH + 5 H(+)(in) = a ubiquinol + NAD(+) + 4 H(+)(out)</text>
        <dbReference type="Rhea" id="RHEA:29091"/>
        <dbReference type="Rhea" id="RHEA-COMP:9565"/>
        <dbReference type="Rhea" id="RHEA-COMP:9566"/>
        <dbReference type="ChEBI" id="CHEBI:15378"/>
        <dbReference type="ChEBI" id="CHEBI:16389"/>
        <dbReference type="ChEBI" id="CHEBI:17976"/>
        <dbReference type="ChEBI" id="CHEBI:57540"/>
        <dbReference type="ChEBI" id="CHEBI:57945"/>
        <dbReference type="EC" id="7.1.1.2"/>
    </reaction>
</comment>
<keyword evidence="8" id="KW-1278">Translocase</keyword>
<evidence type="ECO:0000256" key="10">
    <source>
        <dbReference type="ARBA" id="ARBA00022989"/>
    </source>
</evidence>
<dbReference type="AlphaFoldDB" id="D2W938"/>
<dbReference type="GO" id="GO:0008137">
    <property type="term" value="F:NADH dehydrogenase (ubiquinone) activity"/>
    <property type="evidence" value="ECO:0007669"/>
    <property type="project" value="UniProtKB-EC"/>
</dbReference>
<feature type="transmembrane region" description="Helical" evidence="16">
    <location>
        <begin position="133"/>
        <end position="165"/>
    </location>
</feature>
<evidence type="ECO:0000256" key="7">
    <source>
        <dbReference type="ARBA" id="ARBA00022692"/>
    </source>
</evidence>
<evidence type="ECO:0000256" key="13">
    <source>
        <dbReference type="ARBA" id="ARBA00023136"/>
    </source>
</evidence>
<dbReference type="PANTHER" id="PTHR11435:SF1">
    <property type="entry name" value="NADH-UBIQUINONE OXIDOREDUCTASE CHAIN 6"/>
    <property type="match status" value="1"/>
</dbReference>
<dbReference type="GO" id="GO:0031966">
    <property type="term" value="C:mitochondrial membrane"/>
    <property type="evidence" value="ECO:0007669"/>
    <property type="project" value="UniProtKB-SubCell"/>
</dbReference>
<dbReference type="EMBL" id="GQ200594">
    <property type="protein sequence ID" value="ACR55958.1"/>
    <property type="molecule type" value="Genomic_DNA"/>
</dbReference>
<evidence type="ECO:0000256" key="3">
    <source>
        <dbReference type="ARBA" id="ARBA00012944"/>
    </source>
</evidence>
<proteinExistence type="inferred from homology"/>
<evidence type="ECO:0000256" key="9">
    <source>
        <dbReference type="ARBA" id="ARBA00022982"/>
    </source>
</evidence>
<keyword evidence="9" id="KW-0249">Electron transport</keyword>
<gene>
    <name evidence="17" type="primary">ND6</name>
</gene>
<sequence length="173" mass="18822">MFIMDYVFCLVMMLLVIGAVALCTTSVSYYGVLALMSFAFLCCVFMGAVGRTFVALVTFIVYLGGLVVVFSYCVSVEKGGEGLLEVWVYKFFMCMVICLGIVVYLGLIVVLGLDMWLVMLSQDVSVYLEVSGFGVLYSGGGGGLVVCAWGLLVTLFSILVVLSWYRLGALRSF</sequence>
<geneLocation type="mitochondrion" evidence="17"/>
<evidence type="ECO:0000256" key="1">
    <source>
        <dbReference type="ARBA" id="ARBA00004225"/>
    </source>
</evidence>
<feature type="transmembrane region" description="Helical" evidence="16">
    <location>
        <begin position="6"/>
        <end position="23"/>
    </location>
</feature>
<dbReference type="InterPro" id="IPR050269">
    <property type="entry name" value="ComplexI_Subunit6"/>
</dbReference>
<evidence type="ECO:0000313" key="17">
    <source>
        <dbReference type="EMBL" id="ACR55958.1"/>
    </source>
</evidence>
<evidence type="ECO:0000256" key="4">
    <source>
        <dbReference type="ARBA" id="ARBA00021095"/>
    </source>
</evidence>
<evidence type="ECO:0000256" key="14">
    <source>
        <dbReference type="ARBA" id="ARBA00031019"/>
    </source>
</evidence>
<keyword evidence="10 16" id="KW-1133">Transmembrane helix</keyword>
<protein>
    <recommendedName>
        <fullName evidence="4">NADH-ubiquinone oxidoreductase chain 6</fullName>
        <ecNumber evidence="3">7.1.1.2</ecNumber>
    </recommendedName>
    <alternativeName>
        <fullName evidence="14">NADH dehydrogenase subunit 6</fullName>
    </alternativeName>
</protein>
<keyword evidence="6" id="KW-0679">Respiratory chain</keyword>
<keyword evidence="11" id="KW-0520">NAD</keyword>
<dbReference type="EC" id="7.1.1.2" evidence="3"/>
<evidence type="ECO:0000256" key="16">
    <source>
        <dbReference type="SAM" id="Phobius"/>
    </source>
</evidence>
<name>D2W938_9SAUR</name>
<evidence type="ECO:0000256" key="2">
    <source>
        <dbReference type="ARBA" id="ARBA00005698"/>
    </source>
</evidence>
<feature type="transmembrane region" description="Helical" evidence="16">
    <location>
        <begin position="87"/>
        <end position="113"/>
    </location>
</feature>
<keyword evidence="13 16" id="KW-0472">Membrane</keyword>
<comment type="similarity">
    <text evidence="2">Belongs to the complex I subunit 6 family.</text>
</comment>
<comment type="subcellular location">
    <subcellularLocation>
        <location evidence="1">Mitochondrion membrane</location>
        <topology evidence="1">Multi-pass membrane protein</topology>
    </subcellularLocation>
</comment>
<feature type="transmembrane region" description="Helical" evidence="16">
    <location>
        <begin position="55"/>
        <end position="75"/>
    </location>
</feature>
<reference evidence="17" key="1">
    <citation type="journal article" date="2010" name="BMC Genomics">
        <title>Snake mitochondrial genomes: phylogenetic relationships and implications of extended taxon sampling for interpretations of mitogenomic evolution.</title>
        <authorList>
            <person name="Douglas D.A."/>
            <person name="Gower D.J."/>
        </authorList>
    </citation>
    <scope>NUCLEOTIDE SEQUENCE</scope>
</reference>
<evidence type="ECO:0000256" key="6">
    <source>
        <dbReference type="ARBA" id="ARBA00022660"/>
    </source>
</evidence>
<dbReference type="PANTHER" id="PTHR11435">
    <property type="entry name" value="NADH UBIQUINONE OXIDOREDUCTASE SUBUNIT ND6"/>
    <property type="match status" value="1"/>
</dbReference>
<keyword evidence="12 17" id="KW-0496">Mitochondrion</keyword>
<accession>D2W938</accession>
<keyword evidence="5" id="KW-0813">Transport</keyword>